<dbReference type="STRING" id="237682.SAMN05421676_11357"/>
<dbReference type="CDD" id="cd07067">
    <property type="entry name" value="HP_PGM_like"/>
    <property type="match status" value="1"/>
</dbReference>
<keyword evidence="5" id="KW-1185">Reference proteome</keyword>
<dbReference type="PANTHER" id="PTHR46517">
    <property type="entry name" value="FRUCTOSE-2,6-BISPHOSPHATASE TIGAR"/>
    <property type="match status" value="1"/>
</dbReference>
<protein>
    <submittedName>
        <fullName evidence="4">Broad specificity phosphatase PhoE</fullName>
    </submittedName>
</protein>
<evidence type="ECO:0000256" key="1">
    <source>
        <dbReference type="ARBA" id="ARBA00022801"/>
    </source>
</evidence>
<dbReference type="SUPFAM" id="SSF53254">
    <property type="entry name" value="Phosphoglycerate mutase-like"/>
    <property type="match status" value="1"/>
</dbReference>
<gene>
    <name evidence="4" type="ORF">SAMN05421676_11357</name>
</gene>
<dbReference type="EMBL" id="FOHJ01000013">
    <property type="protein sequence ID" value="SET98973.1"/>
    <property type="molecule type" value="Genomic_DNA"/>
</dbReference>
<dbReference type="InterPro" id="IPR013078">
    <property type="entry name" value="His_Pase_superF_clade-1"/>
</dbReference>
<dbReference type="PANTHER" id="PTHR46517:SF1">
    <property type="entry name" value="FRUCTOSE-2,6-BISPHOSPHATASE TIGAR"/>
    <property type="match status" value="1"/>
</dbReference>
<dbReference type="Pfam" id="PF00300">
    <property type="entry name" value="His_Phos_1"/>
    <property type="match status" value="1"/>
</dbReference>
<reference evidence="5" key="1">
    <citation type="submission" date="2016-10" db="EMBL/GenBank/DDBJ databases">
        <authorList>
            <person name="Varghese N."/>
            <person name="Submissions S."/>
        </authorList>
    </citation>
    <scope>NUCLEOTIDE SEQUENCE [LARGE SCALE GENOMIC DNA]</scope>
    <source>
        <strain evidence="5">CGMCC 1.3566</strain>
    </source>
</reference>
<evidence type="ECO:0000313" key="4">
    <source>
        <dbReference type="EMBL" id="SET98973.1"/>
    </source>
</evidence>
<evidence type="ECO:0000256" key="2">
    <source>
        <dbReference type="PIRSR" id="PIRSR613078-1"/>
    </source>
</evidence>
<feature type="binding site" evidence="3">
    <location>
        <position position="58"/>
    </location>
    <ligand>
        <name>substrate</name>
    </ligand>
</feature>
<dbReference type="Gene3D" id="3.40.50.1240">
    <property type="entry name" value="Phosphoglycerate mutase-like"/>
    <property type="match status" value="1"/>
</dbReference>
<name>A0A1I0IR61_9BACI</name>
<dbReference type="AlphaFoldDB" id="A0A1I0IR61"/>
<feature type="active site" description="Tele-phosphohistidine intermediate" evidence="2">
    <location>
        <position position="9"/>
    </location>
</feature>
<dbReference type="InterPro" id="IPR051695">
    <property type="entry name" value="Phosphoglycerate_Mutase"/>
</dbReference>
<dbReference type="SMART" id="SM00855">
    <property type="entry name" value="PGAM"/>
    <property type="match status" value="1"/>
</dbReference>
<dbReference type="GO" id="GO:0045820">
    <property type="term" value="P:negative regulation of glycolytic process"/>
    <property type="evidence" value="ECO:0007669"/>
    <property type="project" value="TreeGrafter"/>
</dbReference>
<organism evidence="4 5">
    <name type="scientific">Salinibacillus kushneri</name>
    <dbReference type="NCBI Taxonomy" id="237682"/>
    <lineage>
        <taxon>Bacteria</taxon>
        <taxon>Bacillati</taxon>
        <taxon>Bacillota</taxon>
        <taxon>Bacilli</taxon>
        <taxon>Bacillales</taxon>
        <taxon>Bacillaceae</taxon>
        <taxon>Salinibacillus</taxon>
    </lineage>
</organism>
<sequence length="199" mass="22855">MTTIGLIRHGLTDWNIEQKAQGQTDIPLNEIGRKQAEVLATRFQEREWDVIVTSPLSRAADTAKAVAKKIGAGVIEDHRLQERGFGEVEGTTEMERIHRFGENWRELDLGREAIEAVTRRSVECVEEFCYSYEGKRILFVSHGATLNMLIKGLLEDPHFDERFDNTAFSVFEKIGNQWDCQLLNCTKHLHNQKEQEVIN</sequence>
<dbReference type="OrthoDB" id="9782128at2"/>
<dbReference type="InterPro" id="IPR029033">
    <property type="entry name" value="His_PPase_superfam"/>
</dbReference>
<dbReference type="GO" id="GO:0004331">
    <property type="term" value="F:fructose-2,6-bisphosphate 2-phosphatase activity"/>
    <property type="evidence" value="ECO:0007669"/>
    <property type="project" value="TreeGrafter"/>
</dbReference>
<dbReference type="GO" id="GO:0005829">
    <property type="term" value="C:cytosol"/>
    <property type="evidence" value="ECO:0007669"/>
    <property type="project" value="TreeGrafter"/>
</dbReference>
<keyword evidence="1" id="KW-0378">Hydrolase</keyword>
<feature type="active site" description="Proton donor/acceptor" evidence="2">
    <location>
        <position position="82"/>
    </location>
</feature>
<feature type="binding site" evidence="3">
    <location>
        <begin position="8"/>
        <end position="15"/>
    </location>
    <ligand>
        <name>substrate</name>
    </ligand>
</feature>
<evidence type="ECO:0000313" key="5">
    <source>
        <dbReference type="Proteomes" id="UP000199095"/>
    </source>
</evidence>
<evidence type="ECO:0000256" key="3">
    <source>
        <dbReference type="PIRSR" id="PIRSR613078-2"/>
    </source>
</evidence>
<dbReference type="Proteomes" id="UP000199095">
    <property type="component" value="Unassembled WGS sequence"/>
</dbReference>
<dbReference type="GO" id="GO:0043456">
    <property type="term" value="P:regulation of pentose-phosphate shunt"/>
    <property type="evidence" value="ECO:0007669"/>
    <property type="project" value="TreeGrafter"/>
</dbReference>
<accession>A0A1I0IR61</accession>
<proteinExistence type="predicted"/>
<dbReference type="RefSeq" id="WP_093137177.1">
    <property type="nucleotide sequence ID" value="NZ_FOHJ01000013.1"/>
</dbReference>